<reference evidence="1" key="2">
    <citation type="submission" date="2023-06" db="EMBL/GenBank/DDBJ databases">
        <authorList>
            <consortium name="Lawrence Berkeley National Laboratory"/>
            <person name="Haridas S."/>
            <person name="Hensen N."/>
            <person name="Bonometti L."/>
            <person name="Westerberg I."/>
            <person name="Brannstrom I.O."/>
            <person name="Guillou S."/>
            <person name="Cros-Aarteil S."/>
            <person name="Calhoun S."/>
            <person name="Kuo A."/>
            <person name="Mondo S."/>
            <person name="Pangilinan J."/>
            <person name="Riley R."/>
            <person name="LaButti K."/>
            <person name="Andreopoulos B."/>
            <person name="Lipzen A."/>
            <person name="Chen C."/>
            <person name="Yanf M."/>
            <person name="Daum C."/>
            <person name="Ng V."/>
            <person name="Clum A."/>
            <person name="Steindorff A."/>
            <person name="Ohm R."/>
            <person name="Martin F."/>
            <person name="Silar P."/>
            <person name="Natvig D."/>
            <person name="Lalanne C."/>
            <person name="Gautier V."/>
            <person name="Ament-velasquez S.L."/>
            <person name="Kruys A."/>
            <person name="Hutchinson M.I."/>
            <person name="Powell A.J."/>
            <person name="Barry K."/>
            <person name="Miller A.N."/>
            <person name="Grigoriev I.V."/>
            <person name="Debuchy R."/>
            <person name="Gladieux P."/>
            <person name="Thoren M.H."/>
            <person name="Johannesson H."/>
        </authorList>
    </citation>
    <scope>NUCLEOTIDE SEQUENCE</scope>
    <source>
        <strain evidence="1">CBS 232.78</strain>
    </source>
</reference>
<dbReference type="InterPro" id="IPR011009">
    <property type="entry name" value="Kinase-like_dom_sf"/>
</dbReference>
<evidence type="ECO:0008006" key="3">
    <source>
        <dbReference type="Google" id="ProtNLM"/>
    </source>
</evidence>
<accession>A0AAE0K202</accession>
<evidence type="ECO:0000313" key="2">
    <source>
        <dbReference type="Proteomes" id="UP001285441"/>
    </source>
</evidence>
<dbReference type="PANTHER" id="PTHR21310">
    <property type="entry name" value="AMINOGLYCOSIDE PHOSPHOTRANSFERASE-RELATED-RELATED"/>
    <property type="match status" value="1"/>
</dbReference>
<sequence>MKYAKRSFDRVAYERSQACWAAVEAMHRQPENWEQLLRLVGRHFERRADFHKQTVRGTFNILYCLRVRDHGAQHRHSFYKDVILRMPCLGVVHFPDEKILAEATTMQLVRAHCPDIPIPQVYLTGLSDENPTGLGPFILMDHVEHIHTLSVAICDVEKLGEPDDPRDQSVCLDTNVPDEVLTVAWDQVAAHLLQLYTNMEFPCIGCVLPSNLNRSASSSRNSQDLPLPLRFGRPITTNMNTLVDLAGVPAAVLPPPDATYQTSDDWYVALADMHMAHLVFQHNDLVVSRDDCRNKYVARQVFRRLATEGKLSTFGFADDTWSAQAQTARRNRGPTHQQPRPLARPPYKYGPFHLWCDGLHAGNFLADRQLRINGVIDWEFAYAGPTQFSLDPPWWLLLEPPESWPSDIWEWSSLYEDRLRGWLRSMERAERNAEAAAAAATLRSGGGGEIDDARAVIIMAERMGSRRGLNDSDHHGEPPIRLSRYMRESWETGRFWLNYAARNSWAFDYIYWHFLDEKFFGKRPIDGDGDVEDHWWRSRIELLGRDHFDVMNHLADVKMDEYNEGNINNEWGAQEARRHLAQFMAPV</sequence>
<reference evidence="1" key="1">
    <citation type="journal article" date="2023" name="Mol. Phylogenet. Evol.">
        <title>Genome-scale phylogeny and comparative genomics of the fungal order Sordariales.</title>
        <authorList>
            <person name="Hensen N."/>
            <person name="Bonometti L."/>
            <person name="Westerberg I."/>
            <person name="Brannstrom I.O."/>
            <person name="Guillou S."/>
            <person name="Cros-Aarteil S."/>
            <person name="Calhoun S."/>
            <person name="Haridas S."/>
            <person name="Kuo A."/>
            <person name="Mondo S."/>
            <person name="Pangilinan J."/>
            <person name="Riley R."/>
            <person name="LaButti K."/>
            <person name="Andreopoulos B."/>
            <person name="Lipzen A."/>
            <person name="Chen C."/>
            <person name="Yan M."/>
            <person name="Daum C."/>
            <person name="Ng V."/>
            <person name="Clum A."/>
            <person name="Steindorff A."/>
            <person name="Ohm R.A."/>
            <person name="Martin F."/>
            <person name="Silar P."/>
            <person name="Natvig D.O."/>
            <person name="Lalanne C."/>
            <person name="Gautier V."/>
            <person name="Ament-Velasquez S.L."/>
            <person name="Kruys A."/>
            <person name="Hutchinson M.I."/>
            <person name="Powell A.J."/>
            <person name="Barry K."/>
            <person name="Miller A.N."/>
            <person name="Grigoriev I.V."/>
            <person name="Debuchy R."/>
            <person name="Gladieux P."/>
            <person name="Hiltunen Thoren M."/>
            <person name="Johannesson H."/>
        </authorList>
    </citation>
    <scope>NUCLEOTIDE SEQUENCE</scope>
    <source>
        <strain evidence="1">CBS 232.78</strain>
    </source>
</reference>
<protein>
    <recommendedName>
        <fullName evidence="3">Aminoglycoside phosphotransferase domain-containing protein</fullName>
    </recommendedName>
</protein>
<organism evidence="1 2">
    <name type="scientific">Podospora didyma</name>
    <dbReference type="NCBI Taxonomy" id="330526"/>
    <lineage>
        <taxon>Eukaryota</taxon>
        <taxon>Fungi</taxon>
        <taxon>Dikarya</taxon>
        <taxon>Ascomycota</taxon>
        <taxon>Pezizomycotina</taxon>
        <taxon>Sordariomycetes</taxon>
        <taxon>Sordariomycetidae</taxon>
        <taxon>Sordariales</taxon>
        <taxon>Podosporaceae</taxon>
        <taxon>Podospora</taxon>
    </lineage>
</organism>
<name>A0AAE0K202_9PEZI</name>
<dbReference type="AlphaFoldDB" id="A0AAE0K202"/>
<dbReference type="Proteomes" id="UP001285441">
    <property type="component" value="Unassembled WGS sequence"/>
</dbReference>
<dbReference type="Gene3D" id="3.30.200.20">
    <property type="entry name" value="Phosphorylase Kinase, domain 1"/>
    <property type="match status" value="1"/>
</dbReference>
<dbReference type="PANTHER" id="PTHR21310:SF37">
    <property type="entry name" value="AMINOGLYCOSIDE PHOSPHOTRANSFERASE DOMAIN-CONTAINING PROTEIN"/>
    <property type="match status" value="1"/>
</dbReference>
<proteinExistence type="predicted"/>
<evidence type="ECO:0000313" key="1">
    <source>
        <dbReference type="EMBL" id="KAK3368664.1"/>
    </source>
</evidence>
<gene>
    <name evidence="1" type="ORF">B0H63DRAFT_488901</name>
</gene>
<comment type="caution">
    <text evidence="1">The sequence shown here is derived from an EMBL/GenBank/DDBJ whole genome shotgun (WGS) entry which is preliminary data.</text>
</comment>
<dbReference type="InterPro" id="IPR051678">
    <property type="entry name" value="AGP_Transferase"/>
</dbReference>
<dbReference type="EMBL" id="JAULSW010000010">
    <property type="protein sequence ID" value="KAK3368664.1"/>
    <property type="molecule type" value="Genomic_DNA"/>
</dbReference>
<keyword evidence="2" id="KW-1185">Reference proteome</keyword>
<dbReference type="SUPFAM" id="SSF56112">
    <property type="entry name" value="Protein kinase-like (PK-like)"/>
    <property type="match status" value="1"/>
</dbReference>